<keyword evidence="4" id="KW-0170">Cobalt</keyword>
<evidence type="ECO:0000256" key="2">
    <source>
        <dbReference type="ARBA" id="ARBA00022628"/>
    </source>
</evidence>
<organism evidence="6 7">
    <name type="scientific">Lentzea flava</name>
    <dbReference type="NCBI Taxonomy" id="103732"/>
    <lineage>
        <taxon>Bacteria</taxon>
        <taxon>Bacillati</taxon>
        <taxon>Actinomycetota</taxon>
        <taxon>Actinomycetes</taxon>
        <taxon>Pseudonocardiales</taxon>
        <taxon>Pseudonocardiaceae</taxon>
        <taxon>Lentzea</taxon>
    </lineage>
</organism>
<dbReference type="InterPro" id="IPR037086">
    <property type="entry name" value="Lys-AminoMut_asu_sf"/>
</dbReference>
<name>A0ABQ2VG16_9PSEU</name>
<keyword evidence="2" id="KW-0846">Cobalamin</keyword>
<evidence type="ECO:0000256" key="4">
    <source>
        <dbReference type="ARBA" id="ARBA00023285"/>
    </source>
</evidence>
<evidence type="ECO:0000313" key="7">
    <source>
        <dbReference type="Proteomes" id="UP000649573"/>
    </source>
</evidence>
<dbReference type="InterPro" id="IPR006158">
    <property type="entry name" value="Cobalamin-bd"/>
</dbReference>
<dbReference type="Pfam" id="PF16552">
    <property type="entry name" value="OAM_alpha"/>
    <property type="match status" value="1"/>
</dbReference>
<gene>
    <name evidence="6" type="primary">oraE</name>
    <name evidence="6" type="ORF">GCM10010178_85190</name>
</gene>
<evidence type="ECO:0000256" key="1">
    <source>
        <dbReference type="ARBA" id="ARBA00001922"/>
    </source>
</evidence>
<dbReference type="InterPro" id="IPR049834">
    <property type="entry name" value="OraE-like"/>
</dbReference>
<comment type="caution">
    <text evidence="6">The sequence shown here is derived from an EMBL/GenBank/DDBJ whole genome shotgun (WGS) entry which is preliminary data.</text>
</comment>
<dbReference type="NCBIfam" id="NF040743">
    <property type="entry name" value="ornith_mutase_E"/>
    <property type="match status" value="1"/>
</dbReference>
<sequence>MTAAESTPDRLAQLRSMDLDQLRGLFWSLARRAVEPLAQYAAEHTTPSIERSILLRMGFDSTEAKELVDAAMRGGWLGDGVGGVLREYADRHGITVREAYSTLLGKEPRSVNTSSAAAPAVSLSPEQPLRVDAILCGLERYRPRRRGWSYRGQSDDGPAQFPYAQTGRSLKRSVPLQAAQYFADIDPQPDCVITAEIASGRFEDDLRRMRMAAWHGADHIMVIRTLGQSHYDGLLEGTPEGVGGVPITRKQLRASRRTLDLIEDEVGRPINLHSYVSGLAGAEMAVLFAEEGVNGAHQDCQYNILYRNINPVRSVVDAFEAKRVLADADILQVDGAHNANSTALKAWNIFPELMVQHALNCVMSECAGMRRDRIALSTVPPTAPPAPKIALDLPYAIALRYLFEGFAFRAQQNTRYSTTNGLETSVLHVLDTMISRLTGVDIQSTVAADEARHVPWHAASVAAVSATKQVLVGLDGLSGMVRFDEQVTGPRVRDLIARSVLMFEDILAIGGYFDALEAGFFVDSAMYPERNGDGIRRFRAGGVGVDTVVPRNPGYSAPVCSHFGRNTGPGKEGSRDEPTTRCRGCTLCDDSLVRYVDELDEDDNVTRRLARKHAEEQDVIRPEAEHQADGLVTVSMFVPLPASRADAAALKLAERMNLRDPRIVDRVVLHPGEGVQFELVGHTMAEVRQSELPPVRVASSAPTSPEAVRTSLSPLGIRVVGATLGNDEHSVGLQEITNIKHQGLEWFGVTCAVVGTSVPVEMLIEQAVQQEATAVLASLVVSHHDIHRVMMSKLNDMAVARGVRDRFLLIAGGPQVTDDLARQCGLDAGFGRRTRGVEVARFILDSVTTRQRVASSR</sequence>
<dbReference type="CDD" id="cd02065">
    <property type="entry name" value="B12-binding_like"/>
    <property type="match status" value="1"/>
</dbReference>
<dbReference type="InterPro" id="IPR028991">
    <property type="entry name" value="KamE_N"/>
</dbReference>
<dbReference type="Gene3D" id="3.40.50.280">
    <property type="entry name" value="Cobalamin-binding domain"/>
    <property type="match status" value="1"/>
</dbReference>
<proteinExistence type="predicted"/>
<dbReference type="InterPro" id="IPR016176">
    <property type="entry name" value="Cbl-dep_enz_cat"/>
</dbReference>
<protein>
    <submittedName>
        <fullName evidence="6">LuxR family transcriptional regulator</fullName>
    </submittedName>
</protein>
<keyword evidence="3" id="KW-0413">Isomerase</keyword>
<evidence type="ECO:0000259" key="5">
    <source>
        <dbReference type="PROSITE" id="PS51332"/>
    </source>
</evidence>
<dbReference type="SUPFAM" id="SSF51703">
    <property type="entry name" value="Cobalamin (vitamin B12)-dependent enzymes"/>
    <property type="match status" value="2"/>
</dbReference>
<dbReference type="PROSITE" id="PS51332">
    <property type="entry name" value="B12_BINDING"/>
    <property type="match status" value="1"/>
</dbReference>
<dbReference type="Gene3D" id="1.10.8.1000">
    <property type="entry name" value="Ornithine 4,5 aminomutase S component, alpha subunit-like"/>
    <property type="match status" value="1"/>
</dbReference>
<dbReference type="SUPFAM" id="SSF52242">
    <property type="entry name" value="Cobalamin (vitamin B12)-binding domain"/>
    <property type="match status" value="1"/>
</dbReference>
<dbReference type="Pfam" id="PF09043">
    <property type="entry name" value="Lys-AminoMut_A"/>
    <property type="match status" value="1"/>
</dbReference>
<reference evidence="7" key="1">
    <citation type="journal article" date="2019" name="Int. J. Syst. Evol. Microbiol.">
        <title>The Global Catalogue of Microorganisms (GCM) 10K type strain sequencing project: providing services to taxonomists for standard genome sequencing and annotation.</title>
        <authorList>
            <consortium name="The Broad Institute Genomics Platform"/>
            <consortium name="The Broad Institute Genome Sequencing Center for Infectious Disease"/>
            <person name="Wu L."/>
            <person name="Ma J."/>
        </authorList>
    </citation>
    <scope>NUCLEOTIDE SEQUENCE [LARGE SCALE GENOMIC DNA]</scope>
    <source>
        <strain evidence="7">JCM 3296</strain>
    </source>
</reference>
<dbReference type="Gene3D" id="3.20.20.440">
    <property type="entry name" value="D-Lysine 5,6-aminomutase alpha subunit"/>
    <property type="match status" value="1"/>
</dbReference>
<dbReference type="RefSeq" id="WP_229813426.1">
    <property type="nucleotide sequence ID" value="NZ_BMRE01000077.1"/>
</dbReference>
<keyword evidence="7" id="KW-1185">Reference proteome</keyword>
<dbReference type="EMBL" id="BMRE01000077">
    <property type="protein sequence ID" value="GGU81475.1"/>
    <property type="molecule type" value="Genomic_DNA"/>
</dbReference>
<dbReference type="Pfam" id="PF16554">
    <property type="entry name" value="OAM_dimer"/>
    <property type="match status" value="1"/>
</dbReference>
<feature type="domain" description="B12-binding" evidence="5">
    <location>
        <begin position="716"/>
        <end position="854"/>
    </location>
</feature>
<dbReference type="InterPro" id="IPR036724">
    <property type="entry name" value="Cobalamin-bd_sf"/>
</dbReference>
<evidence type="ECO:0000256" key="3">
    <source>
        <dbReference type="ARBA" id="ARBA00023235"/>
    </source>
</evidence>
<comment type="cofactor">
    <cofactor evidence="1">
        <name>adenosylcob(III)alamin</name>
        <dbReference type="ChEBI" id="CHEBI:18408"/>
    </cofactor>
</comment>
<dbReference type="Proteomes" id="UP000649573">
    <property type="component" value="Unassembled WGS sequence"/>
</dbReference>
<dbReference type="Gene3D" id="3.30.30.60">
    <property type="entry name" value="D-lysine 5,6-aminomutase beta subunit KamE, N-terminal domain"/>
    <property type="match status" value="1"/>
</dbReference>
<evidence type="ECO:0000313" key="6">
    <source>
        <dbReference type="EMBL" id="GGU81475.1"/>
    </source>
</evidence>
<accession>A0ABQ2VG16</accession>
<dbReference type="InterPro" id="IPR036843">
    <property type="entry name" value="KamE_N_sf"/>
</dbReference>
<dbReference type="InterPro" id="IPR015130">
    <property type="entry name" value="Lys-AminoMut_A"/>
</dbReference>